<evidence type="ECO:0000313" key="12">
    <source>
        <dbReference type="Proteomes" id="UP000177698"/>
    </source>
</evidence>
<protein>
    <recommendedName>
        <fullName evidence="3">phosphoserine phosphatase</fullName>
        <ecNumber evidence="3">3.1.3.3</ecNumber>
    </recommendedName>
</protein>
<dbReference type="GO" id="GO:0036424">
    <property type="term" value="F:L-phosphoserine phosphatase activity"/>
    <property type="evidence" value="ECO:0007669"/>
    <property type="project" value="TreeGrafter"/>
</dbReference>
<reference evidence="11 12" key="1">
    <citation type="journal article" date="2016" name="Nat. Commun.">
        <title>Thousands of microbial genomes shed light on interconnected biogeochemical processes in an aquifer system.</title>
        <authorList>
            <person name="Anantharaman K."/>
            <person name="Brown C.T."/>
            <person name="Hug L.A."/>
            <person name="Sharon I."/>
            <person name="Castelle C.J."/>
            <person name="Probst A.J."/>
            <person name="Thomas B.C."/>
            <person name="Singh A."/>
            <person name="Wilkins M.J."/>
            <person name="Karaoz U."/>
            <person name="Brodie E.L."/>
            <person name="Williams K.H."/>
            <person name="Hubbard S.S."/>
            <person name="Banfield J.F."/>
        </authorList>
    </citation>
    <scope>NUCLEOTIDE SEQUENCE [LARGE SCALE GENOMIC DNA]</scope>
</reference>
<evidence type="ECO:0000256" key="2">
    <source>
        <dbReference type="ARBA" id="ARBA00005135"/>
    </source>
</evidence>
<dbReference type="Pfam" id="PF00702">
    <property type="entry name" value="Hydrolase"/>
    <property type="match status" value="1"/>
</dbReference>
<accession>A0A1F7ICM1</accession>
<dbReference type="GO" id="GO:0000287">
    <property type="term" value="F:magnesium ion binding"/>
    <property type="evidence" value="ECO:0007669"/>
    <property type="project" value="TreeGrafter"/>
</dbReference>
<organism evidence="11 12">
    <name type="scientific">Candidatus Roizmanbacteria bacterium RIFCSPLOWO2_01_FULL_37_12</name>
    <dbReference type="NCBI Taxonomy" id="1802056"/>
    <lineage>
        <taxon>Bacteria</taxon>
        <taxon>Candidatus Roizmaniibacteriota</taxon>
    </lineage>
</organism>
<keyword evidence="5" id="KW-0479">Metal-binding</keyword>
<dbReference type="STRING" id="1802056.A2954_06180"/>
<evidence type="ECO:0000256" key="5">
    <source>
        <dbReference type="ARBA" id="ARBA00022723"/>
    </source>
</evidence>
<keyword evidence="7" id="KW-0460">Magnesium</keyword>
<dbReference type="PANTHER" id="PTHR43344:SF2">
    <property type="entry name" value="PHOSPHOSERINE PHOSPHATASE"/>
    <property type="match status" value="1"/>
</dbReference>
<keyword evidence="4" id="KW-0028">Amino-acid biosynthesis</keyword>
<comment type="catalytic activity">
    <reaction evidence="9">
        <text>O-phospho-L-serine + H2O = L-serine + phosphate</text>
        <dbReference type="Rhea" id="RHEA:21208"/>
        <dbReference type="ChEBI" id="CHEBI:15377"/>
        <dbReference type="ChEBI" id="CHEBI:33384"/>
        <dbReference type="ChEBI" id="CHEBI:43474"/>
        <dbReference type="ChEBI" id="CHEBI:57524"/>
        <dbReference type="EC" id="3.1.3.3"/>
    </reaction>
</comment>
<evidence type="ECO:0000256" key="7">
    <source>
        <dbReference type="ARBA" id="ARBA00022842"/>
    </source>
</evidence>
<dbReference type="InterPro" id="IPR023214">
    <property type="entry name" value="HAD_sf"/>
</dbReference>
<dbReference type="EMBL" id="MGAG01000015">
    <property type="protein sequence ID" value="OGK41092.1"/>
    <property type="molecule type" value="Genomic_DNA"/>
</dbReference>
<evidence type="ECO:0000256" key="9">
    <source>
        <dbReference type="ARBA" id="ARBA00048138"/>
    </source>
</evidence>
<dbReference type="PANTHER" id="PTHR43344">
    <property type="entry name" value="PHOSPHOSERINE PHOSPHATASE"/>
    <property type="match status" value="1"/>
</dbReference>
<evidence type="ECO:0000313" key="11">
    <source>
        <dbReference type="EMBL" id="OGK41092.1"/>
    </source>
</evidence>
<comment type="pathway">
    <text evidence="2">Amino-acid biosynthesis; L-serine biosynthesis; L-serine from 3-phospho-D-glycerate: step 3/3.</text>
</comment>
<dbReference type="InterPro" id="IPR050582">
    <property type="entry name" value="HAD-like_SerB"/>
</dbReference>
<comment type="caution">
    <text evidence="11">The sequence shown here is derived from an EMBL/GenBank/DDBJ whole genome shotgun (WGS) entry which is preliminary data.</text>
</comment>
<dbReference type="NCBIfam" id="TIGR01488">
    <property type="entry name" value="HAD-SF-IB"/>
    <property type="match status" value="1"/>
</dbReference>
<evidence type="ECO:0000256" key="1">
    <source>
        <dbReference type="ARBA" id="ARBA00001946"/>
    </source>
</evidence>
<evidence type="ECO:0000256" key="8">
    <source>
        <dbReference type="ARBA" id="ARBA00023299"/>
    </source>
</evidence>
<dbReference type="EC" id="3.1.3.3" evidence="3"/>
<evidence type="ECO:0000256" key="3">
    <source>
        <dbReference type="ARBA" id="ARBA00012640"/>
    </source>
</evidence>
<gene>
    <name evidence="11" type="ORF">A2954_06180</name>
</gene>
<keyword evidence="6" id="KW-0378">Hydrolase</keyword>
<dbReference type="GO" id="GO:0006564">
    <property type="term" value="P:L-serine biosynthetic process"/>
    <property type="evidence" value="ECO:0007669"/>
    <property type="project" value="UniProtKB-KW"/>
</dbReference>
<dbReference type="Gene3D" id="3.40.50.1000">
    <property type="entry name" value="HAD superfamily/HAD-like"/>
    <property type="match status" value="1"/>
</dbReference>
<dbReference type="SUPFAM" id="SSF56784">
    <property type="entry name" value="HAD-like"/>
    <property type="match status" value="1"/>
</dbReference>
<comment type="catalytic activity">
    <reaction evidence="10">
        <text>O-phospho-D-serine + H2O = D-serine + phosphate</text>
        <dbReference type="Rhea" id="RHEA:24873"/>
        <dbReference type="ChEBI" id="CHEBI:15377"/>
        <dbReference type="ChEBI" id="CHEBI:35247"/>
        <dbReference type="ChEBI" id="CHEBI:43474"/>
        <dbReference type="ChEBI" id="CHEBI:58680"/>
        <dbReference type="EC" id="3.1.3.3"/>
    </reaction>
</comment>
<sequence>MKPPIIFFDCDGVLVSDPLWPKLHKAVGLPDELDKKWWDEYYGGVITADQWVKNIADFYRKKKLSKKLFEKTLSDIKFNPESFEIFNYLKEKKIMTAIISSGIDYYINKVAKVLNPNYWRANATFHFDRKGLFTHWDYLTDDNITKVIQVNEICDELKIKPEDTIFVGDTDNDLEAFKLTKHGVLYQGKNADHVKFAWKTIDNLMDIKDIIESI</sequence>
<dbReference type="InterPro" id="IPR036412">
    <property type="entry name" value="HAD-like_sf"/>
</dbReference>
<comment type="cofactor">
    <cofactor evidence="1">
        <name>Mg(2+)</name>
        <dbReference type="ChEBI" id="CHEBI:18420"/>
    </cofactor>
</comment>
<dbReference type="GO" id="GO:0005737">
    <property type="term" value="C:cytoplasm"/>
    <property type="evidence" value="ECO:0007669"/>
    <property type="project" value="TreeGrafter"/>
</dbReference>
<dbReference type="AlphaFoldDB" id="A0A1F7ICM1"/>
<evidence type="ECO:0000256" key="4">
    <source>
        <dbReference type="ARBA" id="ARBA00022605"/>
    </source>
</evidence>
<evidence type="ECO:0000256" key="10">
    <source>
        <dbReference type="ARBA" id="ARBA00048523"/>
    </source>
</evidence>
<dbReference type="Proteomes" id="UP000177698">
    <property type="component" value="Unassembled WGS sequence"/>
</dbReference>
<keyword evidence="8" id="KW-0718">Serine biosynthesis</keyword>
<evidence type="ECO:0000256" key="6">
    <source>
        <dbReference type="ARBA" id="ARBA00022801"/>
    </source>
</evidence>
<name>A0A1F7ICM1_9BACT</name>
<proteinExistence type="predicted"/>